<keyword evidence="2" id="KW-1185">Reference proteome</keyword>
<dbReference type="AlphaFoldDB" id="A0A0G9HDN8"/>
<dbReference type="SUPFAM" id="SSF51338">
    <property type="entry name" value="Composite domain of metallo-dependent hydrolases"/>
    <property type="match status" value="1"/>
</dbReference>
<dbReference type="PANTHER" id="PTHR43135">
    <property type="entry name" value="ALPHA-D-RIBOSE 1-METHYLPHOSPHONATE 5-TRIPHOSPHATE DIPHOSPHATASE"/>
    <property type="match status" value="1"/>
</dbReference>
<sequence length="454" mass="48655">MTLLRPTLLALALAGATGYANAAVVIRGARVIDGTGAPPREDVTMVIDGDHISLMGPGLRAKMPAGTQVIDYTGKTIIPGLVSDHGHIGSVDGTKSGLPALYTRDNSLRQLRQWRAYGVTTVTSLGVNNPDVFYPLRADLHAGKADGADLFGADRGIGVPNGAPPAKMMQAGPSQLDRPTTAEEARADVDAAAARGTDLVKIWLDDFNGSLPVKMKPEIWHAVIDEAHAKHLRVAAHVYYLDDARQLVDAGVDILAHGVRDKLVDQGFIDAMKQHGTWYIATLDLNEAAFVYARHPGWMDQPFFQHAVQPDLARQFADGAWRDKVNNDGSTPVNEEALQVNLKNLKTLHDAGANIGFGTDAGAMPLRIPGFAEHRELALMVDAGLTPLQAIHIATQSAAQLLGLDDRGVLANGKRADFIVLDKDPSSNIEATTTIDAVWQRGRQVAGRVDAFKP</sequence>
<dbReference type="Gene3D" id="3.20.20.140">
    <property type="entry name" value="Metal-dependent hydrolases"/>
    <property type="match status" value="1"/>
</dbReference>
<dbReference type="InterPro" id="IPR006680">
    <property type="entry name" value="Amidohydro-rel"/>
</dbReference>
<dbReference type="Pfam" id="PF01979">
    <property type="entry name" value="Amidohydro_1"/>
    <property type="match status" value="1"/>
</dbReference>
<dbReference type="InterPro" id="IPR011059">
    <property type="entry name" value="Metal-dep_hydrolase_composite"/>
</dbReference>
<dbReference type="STRING" id="1440763.BJI69_15960"/>
<protein>
    <submittedName>
        <fullName evidence="1">Amidohydrolase</fullName>
    </submittedName>
</protein>
<dbReference type="GO" id="GO:0016810">
    <property type="term" value="F:hydrolase activity, acting on carbon-nitrogen (but not peptide) bonds"/>
    <property type="evidence" value="ECO:0007669"/>
    <property type="project" value="InterPro"/>
</dbReference>
<dbReference type="OrthoDB" id="9807210at2"/>
<reference evidence="2" key="1">
    <citation type="submission" date="2016-09" db="EMBL/GenBank/DDBJ databases">
        <authorList>
            <person name="Lysoe E."/>
        </authorList>
    </citation>
    <scope>NUCLEOTIDE SEQUENCE [LARGE SCALE GENOMIC DNA]</scope>
    <source>
        <strain evidence="2">LJ96T</strain>
    </source>
</reference>
<dbReference type="RefSeq" id="WP_052767079.1">
    <property type="nucleotide sequence ID" value="NZ_CP017480.1"/>
</dbReference>
<name>A0A0G9HDN8_9GAMM</name>
<evidence type="ECO:0000313" key="2">
    <source>
        <dbReference type="Proteomes" id="UP000182987"/>
    </source>
</evidence>
<dbReference type="SUPFAM" id="SSF51556">
    <property type="entry name" value="Metallo-dependent hydrolases"/>
    <property type="match status" value="1"/>
</dbReference>
<dbReference type="Gene3D" id="2.30.40.10">
    <property type="entry name" value="Urease, subunit C, domain 1"/>
    <property type="match status" value="1"/>
</dbReference>
<dbReference type="EMBL" id="CP017480">
    <property type="protein sequence ID" value="APG05246.1"/>
    <property type="molecule type" value="Genomic_DNA"/>
</dbReference>
<accession>A0A0G9HDN8</accession>
<dbReference type="InterPro" id="IPR032466">
    <property type="entry name" value="Metal_Hydrolase"/>
</dbReference>
<organism evidence="1 2">
    <name type="scientific">Luteibacter rhizovicinus DSM 16549</name>
    <dbReference type="NCBI Taxonomy" id="1440763"/>
    <lineage>
        <taxon>Bacteria</taxon>
        <taxon>Pseudomonadati</taxon>
        <taxon>Pseudomonadota</taxon>
        <taxon>Gammaproteobacteria</taxon>
        <taxon>Lysobacterales</taxon>
        <taxon>Rhodanobacteraceae</taxon>
        <taxon>Luteibacter</taxon>
    </lineage>
</organism>
<dbReference type="Proteomes" id="UP000182987">
    <property type="component" value="Chromosome"/>
</dbReference>
<gene>
    <name evidence="1" type="ORF">BJI69_15960</name>
</gene>
<dbReference type="PATRIC" id="fig|1440763.5.peg.827"/>
<proteinExistence type="predicted"/>
<dbReference type="KEGG" id="lrz:BJI69_15960"/>
<dbReference type="PANTHER" id="PTHR43135:SF3">
    <property type="entry name" value="ALPHA-D-RIBOSE 1-METHYLPHOSPHONATE 5-TRIPHOSPHATE DIPHOSPHATASE"/>
    <property type="match status" value="1"/>
</dbReference>
<dbReference type="InterPro" id="IPR051781">
    <property type="entry name" value="Metallo-dep_Hydrolase"/>
</dbReference>
<evidence type="ECO:0000313" key="1">
    <source>
        <dbReference type="EMBL" id="APG05246.1"/>
    </source>
</evidence>